<accession>A0A438AP90</accession>
<dbReference type="Proteomes" id="UP000283479">
    <property type="component" value="Unassembled WGS sequence"/>
</dbReference>
<evidence type="ECO:0000256" key="1">
    <source>
        <dbReference type="ARBA" id="ARBA00022801"/>
    </source>
</evidence>
<dbReference type="PANTHER" id="PTHR43674:SF2">
    <property type="entry name" value="BETA-UREIDOPROPIONASE"/>
    <property type="match status" value="1"/>
</dbReference>
<dbReference type="GO" id="GO:0050126">
    <property type="term" value="F:N-carbamoylputrescine amidase activity"/>
    <property type="evidence" value="ECO:0007669"/>
    <property type="project" value="TreeGrafter"/>
</dbReference>
<dbReference type="RefSeq" id="WP_127955541.1">
    <property type="nucleotide sequence ID" value="NZ_RKLO01000006.1"/>
</dbReference>
<organism evidence="3 4">
    <name type="scientific">Rhodococcus xishaensis</name>
    <dbReference type="NCBI Taxonomy" id="2487364"/>
    <lineage>
        <taxon>Bacteria</taxon>
        <taxon>Bacillati</taxon>
        <taxon>Actinomycetota</taxon>
        <taxon>Actinomycetes</taxon>
        <taxon>Mycobacteriales</taxon>
        <taxon>Nocardiaceae</taxon>
        <taxon>Rhodococcus</taxon>
    </lineage>
</organism>
<gene>
    <name evidence="3" type="ORF">EGT50_15585</name>
</gene>
<evidence type="ECO:0000313" key="4">
    <source>
        <dbReference type="Proteomes" id="UP000283479"/>
    </source>
</evidence>
<evidence type="ECO:0000259" key="2">
    <source>
        <dbReference type="PROSITE" id="PS50263"/>
    </source>
</evidence>
<comment type="caution">
    <text evidence="3">The sequence shown here is derived from an EMBL/GenBank/DDBJ whole genome shotgun (WGS) entry which is preliminary data.</text>
</comment>
<evidence type="ECO:0000313" key="3">
    <source>
        <dbReference type="EMBL" id="RVW00748.1"/>
    </source>
</evidence>
<keyword evidence="4" id="KW-1185">Reference proteome</keyword>
<protein>
    <submittedName>
        <fullName evidence="3">Amidohydrolase</fullName>
    </submittedName>
</protein>
<feature type="domain" description="CN hydrolase" evidence="2">
    <location>
        <begin position="1"/>
        <end position="241"/>
    </location>
</feature>
<dbReference type="InterPro" id="IPR003010">
    <property type="entry name" value="C-N_Hydrolase"/>
</dbReference>
<dbReference type="OrthoDB" id="4008466at2"/>
<dbReference type="InterPro" id="IPR050345">
    <property type="entry name" value="Aliph_Amidase/BUP"/>
</dbReference>
<dbReference type="EMBL" id="RKLO01000006">
    <property type="protein sequence ID" value="RVW00748.1"/>
    <property type="molecule type" value="Genomic_DNA"/>
</dbReference>
<name>A0A438AP90_9NOCA</name>
<dbReference type="GO" id="GO:0033388">
    <property type="term" value="P:putrescine biosynthetic process from arginine"/>
    <property type="evidence" value="ECO:0007669"/>
    <property type="project" value="TreeGrafter"/>
</dbReference>
<dbReference type="Gene3D" id="3.60.110.10">
    <property type="entry name" value="Carbon-nitrogen hydrolase"/>
    <property type="match status" value="1"/>
</dbReference>
<dbReference type="AlphaFoldDB" id="A0A438AP90"/>
<proteinExistence type="predicted"/>
<reference evidence="3 4" key="1">
    <citation type="submission" date="2018-11" db="EMBL/GenBank/DDBJ databases">
        <title>Rhodococcus spongicola sp. nov. and Rhodococcus xishaensis sp. nov. from marine sponges.</title>
        <authorList>
            <person name="Li L."/>
            <person name="Lin H.W."/>
        </authorList>
    </citation>
    <scope>NUCLEOTIDE SEQUENCE [LARGE SCALE GENOMIC DNA]</scope>
    <source>
        <strain evidence="3 4">LHW51113</strain>
    </source>
</reference>
<dbReference type="InterPro" id="IPR036526">
    <property type="entry name" value="C-N_Hydrolase_sf"/>
</dbReference>
<dbReference type="Pfam" id="PF00795">
    <property type="entry name" value="CN_hydrolase"/>
    <property type="match status" value="1"/>
</dbReference>
<dbReference type="PROSITE" id="PS50263">
    <property type="entry name" value="CN_HYDROLASE"/>
    <property type="match status" value="1"/>
</dbReference>
<sequence>MRIALAQVDSQPGDIEMNLDVARRTVEEAAAAGADLAVFPELSLHGDSLGQPGVPAVSASDTRMTALSSGAVDVVAGFYEDGGVRTYNSAGYFSSGRTHFVHRKLYLPNYEVWEDHKHNSPGQGMRAFDTRFGRIATLICNDAWQPALPWLAAQDGADVLLVPTNSAAHSGPDSLDIIEYWCQLLALIARMQQCWVVFVNRVGDDRGARFWGGSRVIAPDGETVAEAPLWEPNLLVSDIEVPAACRRRREVPLIAEARLGLIEREVQRLVREAGDALSGVAPRFPIELSRTDA</sequence>
<dbReference type="SUPFAM" id="SSF56317">
    <property type="entry name" value="Carbon-nitrogen hydrolase"/>
    <property type="match status" value="1"/>
</dbReference>
<dbReference type="PANTHER" id="PTHR43674">
    <property type="entry name" value="NITRILASE C965.09-RELATED"/>
    <property type="match status" value="1"/>
</dbReference>
<keyword evidence="1 3" id="KW-0378">Hydrolase</keyword>